<accession>A0ABU3CQ25</accession>
<evidence type="ECO:0000256" key="1">
    <source>
        <dbReference type="ARBA" id="ARBA00007734"/>
    </source>
</evidence>
<dbReference type="PANTHER" id="PTHR37423">
    <property type="entry name" value="SOLUBLE LYTIC MUREIN TRANSGLYCOSYLASE-RELATED"/>
    <property type="match status" value="1"/>
</dbReference>
<dbReference type="InterPro" id="IPR008258">
    <property type="entry name" value="Transglycosylase_SLT_dom_1"/>
</dbReference>
<organism evidence="5 6">
    <name type="scientific">Autumnicola lenta</name>
    <dbReference type="NCBI Taxonomy" id="3075593"/>
    <lineage>
        <taxon>Bacteria</taxon>
        <taxon>Pseudomonadati</taxon>
        <taxon>Bacteroidota</taxon>
        <taxon>Flavobacteriia</taxon>
        <taxon>Flavobacteriales</taxon>
        <taxon>Flavobacteriaceae</taxon>
        <taxon>Autumnicola</taxon>
    </lineage>
</organism>
<evidence type="ECO:0000259" key="4">
    <source>
        <dbReference type="Pfam" id="PF01464"/>
    </source>
</evidence>
<feature type="signal peptide" evidence="3">
    <location>
        <begin position="1"/>
        <end position="23"/>
    </location>
</feature>
<feature type="compositionally biased region" description="Polar residues" evidence="2">
    <location>
        <begin position="29"/>
        <end position="41"/>
    </location>
</feature>
<protein>
    <submittedName>
        <fullName evidence="5">Lytic transglycosylase domain-containing protein</fullName>
    </submittedName>
</protein>
<feature type="domain" description="Transglycosylase SLT" evidence="4">
    <location>
        <begin position="114"/>
        <end position="220"/>
    </location>
</feature>
<dbReference type="CDD" id="cd16894">
    <property type="entry name" value="MltD-like"/>
    <property type="match status" value="1"/>
</dbReference>
<evidence type="ECO:0000256" key="3">
    <source>
        <dbReference type="SAM" id="SignalP"/>
    </source>
</evidence>
<evidence type="ECO:0000256" key="2">
    <source>
        <dbReference type="SAM" id="MobiDB-lite"/>
    </source>
</evidence>
<comment type="caution">
    <text evidence="5">The sequence shown here is derived from an EMBL/GenBank/DDBJ whole genome shotgun (WGS) entry which is preliminary data.</text>
</comment>
<proteinExistence type="inferred from homology"/>
<dbReference type="Pfam" id="PF01464">
    <property type="entry name" value="SLT"/>
    <property type="match status" value="1"/>
</dbReference>
<dbReference type="PANTHER" id="PTHR37423:SF2">
    <property type="entry name" value="MEMBRANE-BOUND LYTIC MUREIN TRANSGLYCOSYLASE C"/>
    <property type="match status" value="1"/>
</dbReference>
<reference evidence="5 6" key="1">
    <citation type="submission" date="2023-09" db="EMBL/GenBank/DDBJ databases">
        <authorList>
            <person name="Rey-Velasco X."/>
        </authorList>
    </citation>
    <scope>NUCLEOTIDE SEQUENCE [LARGE SCALE GENOMIC DNA]</scope>
    <source>
        <strain evidence="5 6">F260</strain>
    </source>
</reference>
<feature type="region of interest" description="Disordered" evidence="2">
    <location>
        <begin position="29"/>
        <end position="50"/>
    </location>
</feature>
<name>A0ABU3CQ25_9FLAO</name>
<evidence type="ECO:0000313" key="5">
    <source>
        <dbReference type="EMBL" id="MDT0648459.1"/>
    </source>
</evidence>
<dbReference type="SUPFAM" id="SSF53955">
    <property type="entry name" value="Lysozyme-like"/>
    <property type="match status" value="1"/>
</dbReference>
<keyword evidence="3" id="KW-0732">Signal</keyword>
<feature type="chain" id="PRO_5045843351" evidence="3">
    <location>
        <begin position="24"/>
        <end position="324"/>
    </location>
</feature>
<evidence type="ECO:0000313" key="6">
    <source>
        <dbReference type="Proteomes" id="UP001245285"/>
    </source>
</evidence>
<comment type="similarity">
    <text evidence="1">Belongs to the transglycosylase Slt family.</text>
</comment>
<sequence>MKYIKNGLIMVGVLCVCAVSINAVQNTPESTEISKTSAQRNNDNEAGEEKSVAKTYAIKALSVPEDLDFAGESVPLEDPDVYERLDRELLVNTYWQSNALLLMKRAEKYFPVIEPILKEEGVPDDLKYIAVIESGLTQAVSPARATGFWQIMSGTGKDYGLEINDNVDERYHIEMSTRVAAEYLKNAKENLGTWTLAAAAYNAGNRGISRQLERQKVTDYYDLLLGEETGRYVFRILALKEIMSDPAKYGFQFEDDDLYQHIPTRKVEVDTVVRDFPDFAKKFGINYKILKIHNPWLREAHLNNASRKKYEIDIPEEGNYPAIN</sequence>
<dbReference type="EMBL" id="JAVRHO010000054">
    <property type="protein sequence ID" value="MDT0648459.1"/>
    <property type="molecule type" value="Genomic_DNA"/>
</dbReference>
<dbReference type="InterPro" id="IPR023346">
    <property type="entry name" value="Lysozyme-like_dom_sf"/>
</dbReference>
<dbReference type="RefSeq" id="WP_311496547.1">
    <property type="nucleotide sequence ID" value="NZ_JAVRHO010000054.1"/>
</dbReference>
<dbReference type="Proteomes" id="UP001245285">
    <property type="component" value="Unassembled WGS sequence"/>
</dbReference>
<gene>
    <name evidence="5" type="ORF">RM545_17360</name>
</gene>
<keyword evidence="6" id="KW-1185">Reference proteome</keyword>
<dbReference type="Gene3D" id="1.10.530.10">
    <property type="match status" value="1"/>
</dbReference>